<keyword evidence="1" id="KW-0472">Membrane</keyword>
<feature type="transmembrane region" description="Helical" evidence="1">
    <location>
        <begin position="63"/>
        <end position="85"/>
    </location>
</feature>
<dbReference type="EMBL" id="CP011856">
    <property type="protein sequence ID" value="AKM54177.1"/>
    <property type="molecule type" value="Genomic_DNA"/>
</dbReference>
<keyword evidence="1" id="KW-0812">Transmembrane</keyword>
<sequence length="713" mass="79889">MQKPKKGYIWDPSEDITNNDFSGPKNKLIKLPIKEKPAPIIEKKYKRTVKLNYMGLSPKAKKILILTPTTVVLAAGVGVGIYFAVPKPNPFNLSSLNLTVLNNQYSIHDQNLNDKLTVGISNLLDHQRSGFKINEDYTINIFQNKKINPLHYYTDSGKMDSISFNVDIKATGHNNLLIGEKQGLIQISNDYVKVDLATMKLDQLDIFSTDDNGEKLKTTILAKVHNYNIRIDQSELDFSFDKPLADNQPLVAGKLAVTIAARPDAKTVKNKVTYQLLIRNNDHRVDLATIVLPEITNLTTNNTVEQLYTTIKQTIVRENPNINIKELIAKIDSISDPALPTDLLHAGDYRVKVSAIANAQTVVNSNIFWAKVASQVRPDHKFDLTTLKLDSLVKTYISDNMVKDVANDVNDLLLKQTNLSNIQPGINYNIIITDSLVPDQPLSAQQLLNSTSKQYLIKVIAVANDPFLSHSKSETIIIQSSSEVIAGKMNKLLPNGQTITSTFDLTLNFIQNPDGSYHAVNDLKQFVINNILENAGFSWRQFELLQRKSDLQIKVTIPNERLELGKIFTSENVFQVKVSVSYRQENNQDLVEKSQNLTFQGKNGDQPLLFAITEQSLNFLKNKPWIYQKEFKSDQTIANINQQILSDFNQQIADTLGVNFDVTKIIFNLTTSLTTTSAIQPGSNLAITINIQIKNQSGSQTKTISFDGNLNFI</sequence>
<evidence type="ECO:0000313" key="2">
    <source>
        <dbReference type="EMBL" id="AKM54177.1"/>
    </source>
</evidence>
<gene>
    <name evidence="2" type="ORF">SERIO_v1c06060</name>
</gene>
<dbReference type="RefSeq" id="WP_047791411.1">
    <property type="nucleotide sequence ID" value="NZ_CP011856.1"/>
</dbReference>
<proteinExistence type="predicted"/>
<dbReference type="AlphaFoldDB" id="A0A0H3XMJ5"/>
<evidence type="ECO:0000313" key="3">
    <source>
        <dbReference type="Proteomes" id="UP000035661"/>
    </source>
</evidence>
<dbReference type="KEGG" id="seri:SERIO_v1c06060"/>
<keyword evidence="1" id="KW-1133">Transmembrane helix</keyword>
<name>A0A0H3XMJ5_9MOLU</name>
<evidence type="ECO:0000256" key="1">
    <source>
        <dbReference type="SAM" id="Phobius"/>
    </source>
</evidence>
<dbReference type="PATRIC" id="fig|743698.3.peg.606"/>
<keyword evidence="3" id="KW-1185">Reference proteome</keyword>
<dbReference type="STRING" id="315358.SERIO_v1c06060"/>
<accession>A0A0H3XMJ5</accession>
<reference evidence="2 3" key="1">
    <citation type="journal article" date="2015" name="Genome Biol. Evol.">
        <title>Found and Lost: The Fates of Horizontally Acquired Genes in Arthropod-Symbiotic Spiroplasma.</title>
        <authorList>
            <person name="Lo W.S."/>
            <person name="Gasparich G.E."/>
            <person name="Kuo C.H."/>
        </authorList>
    </citation>
    <scope>NUCLEOTIDE SEQUENCE [LARGE SCALE GENOMIC DNA]</scope>
    <source>
        <strain evidence="3">TDA-040725-5</strain>
    </source>
</reference>
<dbReference type="Proteomes" id="UP000035661">
    <property type="component" value="Chromosome"/>
</dbReference>
<protein>
    <submittedName>
        <fullName evidence="2">Uncharacterized protein</fullName>
    </submittedName>
</protein>
<organism evidence="2 3">
    <name type="scientific">Spiroplasma eriocheiris</name>
    <dbReference type="NCBI Taxonomy" id="315358"/>
    <lineage>
        <taxon>Bacteria</taxon>
        <taxon>Bacillati</taxon>
        <taxon>Mycoplasmatota</taxon>
        <taxon>Mollicutes</taxon>
        <taxon>Entomoplasmatales</taxon>
        <taxon>Spiroplasmataceae</taxon>
        <taxon>Spiroplasma</taxon>
    </lineage>
</organism>
<reference evidence="3" key="2">
    <citation type="submission" date="2015-06" db="EMBL/GenBank/DDBJ databases">
        <title>Complete genome sequence of Spiroplasma eriocheiris TDA-040725-5 (DSM 21848).</title>
        <authorList>
            <person name="Lo W.-S."/>
            <person name="Kuo C.-H."/>
        </authorList>
    </citation>
    <scope>NUCLEOTIDE SEQUENCE [LARGE SCALE GENOMIC DNA]</scope>
    <source>
        <strain evidence="3">TDA-040725-5</strain>
    </source>
</reference>